<reference evidence="1 2" key="1">
    <citation type="submission" date="2017-09" db="EMBL/GenBank/DDBJ databases">
        <title>The draft genome sequences of Marinobacter guineae M3B.</title>
        <authorList>
            <person name="Cao J."/>
        </authorList>
    </citation>
    <scope>NUCLEOTIDE SEQUENCE [LARGE SCALE GENOMIC DNA]</scope>
    <source>
        <strain evidence="1 2">M3B</strain>
    </source>
</reference>
<name>A0A2G1VEA2_9GAMM</name>
<organism evidence="1 2">
    <name type="scientific">Marinobacter guineae</name>
    <dbReference type="NCBI Taxonomy" id="432303"/>
    <lineage>
        <taxon>Bacteria</taxon>
        <taxon>Pseudomonadati</taxon>
        <taxon>Pseudomonadota</taxon>
        <taxon>Gammaproteobacteria</taxon>
        <taxon>Pseudomonadales</taxon>
        <taxon>Marinobacteraceae</taxon>
        <taxon>Marinobacter</taxon>
    </lineage>
</organism>
<dbReference type="EMBL" id="NTFI01000003">
    <property type="protein sequence ID" value="PHQ25107.1"/>
    <property type="molecule type" value="Genomic_DNA"/>
</dbReference>
<gene>
    <name evidence="1" type="ORF">CLH62_12205</name>
</gene>
<dbReference type="Proteomes" id="UP000229044">
    <property type="component" value="Unassembled WGS sequence"/>
</dbReference>
<proteinExistence type="predicted"/>
<dbReference type="AlphaFoldDB" id="A0A2G1VEA2"/>
<keyword evidence="2" id="KW-1185">Reference proteome</keyword>
<evidence type="ECO:0000313" key="1">
    <source>
        <dbReference type="EMBL" id="PHQ25107.1"/>
    </source>
</evidence>
<sequence length="65" mass="7222">MADLPRLLLNIHRDRKHTACGASAWEILPKMLGAKDGGEQAYRDVFTAVFGRISHDDAAITETRN</sequence>
<protein>
    <submittedName>
        <fullName evidence="1">Uncharacterized protein</fullName>
    </submittedName>
</protein>
<accession>A0A2G1VEA2</accession>
<evidence type="ECO:0000313" key="2">
    <source>
        <dbReference type="Proteomes" id="UP000229044"/>
    </source>
</evidence>
<comment type="caution">
    <text evidence="1">The sequence shown here is derived from an EMBL/GenBank/DDBJ whole genome shotgun (WGS) entry which is preliminary data.</text>
</comment>